<feature type="region of interest" description="Disordered" evidence="1">
    <location>
        <begin position="309"/>
        <end position="336"/>
    </location>
</feature>
<gene>
    <name evidence="3" type="ORF">INQ41_01000</name>
</gene>
<keyword evidence="2" id="KW-1133">Transmembrane helix</keyword>
<dbReference type="RefSeq" id="WP_193985455.1">
    <property type="nucleotide sequence ID" value="NZ_CP063656.1"/>
</dbReference>
<keyword evidence="2" id="KW-0472">Membrane</keyword>
<keyword evidence="2" id="KW-0812">Transmembrane</keyword>
<dbReference type="EMBL" id="CP063656">
    <property type="protein sequence ID" value="QOW19695.1"/>
    <property type="molecule type" value="Genomic_DNA"/>
</dbReference>
<evidence type="ECO:0000256" key="1">
    <source>
        <dbReference type="SAM" id="MobiDB-lite"/>
    </source>
</evidence>
<protein>
    <submittedName>
        <fullName evidence="3">Uncharacterized protein</fullName>
    </submittedName>
</protein>
<sequence length="336" mass="35445">MTDPRAVPGTRSAAAVTPGARAPAALAAFLRGVERRGAVLAEMQCGDAAAGDAALAEAMHEFRQEAGASVMDDWPRQFWSVLLAQPALKQRTPVAIAVDATDRLGELGSGPRAALLLRLAAGLDEAGAAAVLGVRTQTYRLALQRALPHQADGRADPRAWQTLREQIHRRIKTLPEARLKRLASAREAALQGTRMTASVAAPRAPASDPARHSGPPWLMALLWTLLALCVLAMAATFLPQFRGQAGGWRLSDASGNLPEQPPASRYSEEAAAVMHRDFELLADPQAVALATDLPFHAWLAAAPDQMPAAPVASATADADSLEVIDSPGGETSDEHD</sequence>
<evidence type="ECO:0000313" key="4">
    <source>
        <dbReference type="Proteomes" id="UP000594059"/>
    </source>
</evidence>
<evidence type="ECO:0000313" key="3">
    <source>
        <dbReference type="EMBL" id="QOW19695.1"/>
    </source>
</evidence>
<organism evidence="3 4">
    <name type="scientific">Novilysobacter ciconiae</name>
    <dbReference type="NCBI Taxonomy" id="2781022"/>
    <lineage>
        <taxon>Bacteria</taxon>
        <taxon>Pseudomonadati</taxon>
        <taxon>Pseudomonadota</taxon>
        <taxon>Gammaproteobacteria</taxon>
        <taxon>Lysobacterales</taxon>
        <taxon>Lysobacteraceae</taxon>
        <taxon>Novilysobacter</taxon>
    </lineage>
</organism>
<name>A0A7S6UG86_9GAMM</name>
<proteinExistence type="predicted"/>
<feature type="transmembrane region" description="Helical" evidence="2">
    <location>
        <begin position="217"/>
        <end position="238"/>
    </location>
</feature>
<dbReference type="AlphaFoldDB" id="A0A7S6UG86"/>
<dbReference type="Proteomes" id="UP000594059">
    <property type="component" value="Chromosome"/>
</dbReference>
<feature type="compositionally biased region" description="Low complexity" evidence="1">
    <location>
        <begin position="309"/>
        <end position="318"/>
    </location>
</feature>
<evidence type="ECO:0000256" key="2">
    <source>
        <dbReference type="SAM" id="Phobius"/>
    </source>
</evidence>
<keyword evidence="4" id="KW-1185">Reference proteome</keyword>
<reference evidence="3 4" key="1">
    <citation type="submission" date="2020-10" db="EMBL/GenBank/DDBJ databases">
        <title>complete genome sequencing of Lysobacter sp. H21R20.</title>
        <authorList>
            <person name="Bae J.-W."/>
            <person name="Lee S.-Y."/>
        </authorList>
    </citation>
    <scope>NUCLEOTIDE SEQUENCE [LARGE SCALE GENOMIC DNA]</scope>
    <source>
        <strain evidence="3 4">H21R20</strain>
    </source>
</reference>
<dbReference type="KEGG" id="lcic:INQ41_01000"/>
<accession>A0A7S6UG86</accession>